<reference evidence="1" key="1">
    <citation type="submission" date="2023-08" db="EMBL/GenBank/DDBJ databases">
        <authorList>
            <person name="Chen Y."/>
            <person name="Shah S."/>
            <person name="Dougan E. K."/>
            <person name="Thang M."/>
            <person name="Chan C."/>
        </authorList>
    </citation>
    <scope>NUCLEOTIDE SEQUENCE</scope>
</reference>
<comment type="caution">
    <text evidence="1">The sequence shown here is derived from an EMBL/GenBank/DDBJ whole genome shotgun (WGS) entry which is preliminary data.</text>
</comment>
<evidence type="ECO:0000313" key="2">
    <source>
        <dbReference type="Proteomes" id="UP001178507"/>
    </source>
</evidence>
<organism evidence="1 2">
    <name type="scientific">Effrenium voratum</name>
    <dbReference type="NCBI Taxonomy" id="2562239"/>
    <lineage>
        <taxon>Eukaryota</taxon>
        <taxon>Sar</taxon>
        <taxon>Alveolata</taxon>
        <taxon>Dinophyceae</taxon>
        <taxon>Suessiales</taxon>
        <taxon>Symbiodiniaceae</taxon>
        <taxon>Effrenium</taxon>
    </lineage>
</organism>
<dbReference type="Proteomes" id="UP001178507">
    <property type="component" value="Unassembled WGS sequence"/>
</dbReference>
<protein>
    <submittedName>
        <fullName evidence="1">Uncharacterized protein</fullName>
    </submittedName>
</protein>
<name>A0AA36HY51_9DINO</name>
<gene>
    <name evidence="1" type="ORF">EVOR1521_LOCUS5368</name>
</gene>
<proteinExistence type="predicted"/>
<accession>A0AA36HY51</accession>
<dbReference type="EMBL" id="CAUJNA010000377">
    <property type="protein sequence ID" value="CAJ1376263.1"/>
    <property type="molecule type" value="Genomic_DNA"/>
</dbReference>
<sequence>MWKSALLAVCAAQAVQREEPSFECMDPLFRGQWYTGDSDVAQLAPRPASEELQTCGLWSGRSSCCTANLEFLQRRAFVSRRLKLDADLQVLQSYLAAMEDVARSEAYVQAQEYEQKLLNRSIKATDEAISLAEPCLGRVMAFVAGMICFSCQPTWSAYVWRNGVGEVVGVNIKPESCIYVDRGCGPFGRAVRKAYLHIMESKLAKRSHKPLPDFSMYFSRVEMCQWLRNFLAMQPIVFEARSVQRRLAQNSTTSSPFRTAALPRAIARATALPTAAPRTQAPLEATKAALALDPAEDGLHTDFEVQFPPP</sequence>
<keyword evidence="2" id="KW-1185">Reference proteome</keyword>
<dbReference type="AlphaFoldDB" id="A0AA36HY51"/>
<evidence type="ECO:0000313" key="1">
    <source>
        <dbReference type="EMBL" id="CAJ1376263.1"/>
    </source>
</evidence>